<sequence>MEGRRGGKRYSTERKERQKNVKPETTPSSPETPESKAQSEVKCEDTEQAACESQKEDERLAKEAEEKQLISDYVKEMEEKYKVRKMYKDRNANISEYRPEDSDFVKLDSSLKKNTAFVRKLKTFTESQKESLLKELKTLNLTKYISEVATAIVEAKLKMSDINAAIELCCLLHEKYSEFCEVLLENWQKVLLQKKDDKVTNQSKFRVDIRFFAELISVGVLPEKGALNILSNQLNILVNCDKEEHSNVSIIQSFCRHCGSDYAGLVPRKYRVLADKYDLTVPSCPTLPVEKQKGCRNLLKEYHNSIVSQLLKDHKALKLMEWENRRIILTKGELNADRQERYETMKAAYNKLLSNVQTLSDLVDEEMCELPEHKFGGDDLDLEFNAAQQFEYDGETSLYEDEEMQQFYEKLLDLRAIVPQILLKDSQVSQAPSPDKAEENSEANQKEEDLKIEDVEQELLEGGDGAEPSSNEADNEAEELMLDEADPADTNAAEDTMATTSQLLYDKFLSDLPTCVNRELIDRAAQDFCMSHNTKSNRKRLVKVLFNVARTRYDLLPFYARLAATLYPCMPDVSTELCNYLTLDFRHLVRKKDQIKIETKIKTVRFIGELVKFGMYTKTDVLKCLKMLMFDFTHHNIDMACALLETCGRYLYRSPDSHHRTRIYLEVMMRKKTALSLDIRYNTLIENAFYYCNPPSSQNLVRENRPPKHEYIRRLLYKDLNKLSTEKILRQMRKLDWKDPDLKDFATDSLTAIWNVKYGNIHCMANLIAGLAPYHEDVVVQVVDGVLEFIRTDMEINFPKYNQRRVCMVKYLGELYNFRLVDSAVIFKTLYSFITFGVSYDNDMPSLLDPPPHLFRLRLTCVLLDTCGQYFDRGSTKRKLDYFLIYFQKYLWFKKASPYWDMDCPFPMSIDMMVRDSLELVRPKEVFSQSYLEANQKAEKLNDEFKEKLSGLLPFHDPECEDEGELAPIKEVDEELSTSQNKTSEEETSPSQPDTRSHPGSQSQDPNNQLTVSISDGEDLTASPEHEGEFEMKQKGPKHMTCPEDDDFMAAFDKMLVDNIQQRSHETLKVTQTDIAVPTNYKSQVRKPFVAAKDSMVEQTSEGNSPPLKFALMTKKGNKTQFSTLDLNVSQQFATRYREREMEEKAEKEKMKQLVLEINERQEEEEQALIEAGKSLIPNTNREKKIKYQHQKGAPDADLIFGSGPKNTTKR</sequence>
<feature type="region of interest" description="Disordered" evidence="12">
    <location>
        <begin position="1"/>
        <end position="62"/>
    </location>
</feature>
<dbReference type="Gene3D" id="6.10.250.770">
    <property type="match status" value="1"/>
</dbReference>
<proteinExistence type="predicted"/>
<reference evidence="14" key="1">
    <citation type="submission" date="2020-06" db="EMBL/GenBank/DDBJ databases">
        <title>Draft genome of Bugula neritina, a colonial animal packing powerful symbionts and potential medicines.</title>
        <authorList>
            <person name="Rayko M."/>
        </authorList>
    </citation>
    <scope>NUCLEOTIDE SEQUENCE [LARGE SCALE GENOMIC DNA]</scope>
    <source>
        <strain evidence="14">Kwan_BN1</strain>
    </source>
</reference>
<dbReference type="InterPro" id="IPR039762">
    <property type="entry name" value="Nmd2/UPF2"/>
</dbReference>
<feature type="compositionally biased region" description="Low complexity" evidence="12">
    <location>
        <begin position="23"/>
        <end position="32"/>
    </location>
</feature>
<dbReference type="PANTHER" id="PTHR12839">
    <property type="entry name" value="NONSENSE-MEDIATED MRNA DECAY PROTEIN 2 UP-FRAMESHIFT SUPPRESSOR 2"/>
    <property type="match status" value="1"/>
</dbReference>
<feature type="domain" description="MIF4G" evidence="13">
    <location>
        <begin position="506"/>
        <end position="695"/>
    </location>
</feature>
<evidence type="ECO:0000256" key="11">
    <source>
        <dbReference type="SAM" id="Coils"/>
    </source>
</evidence>
<evidence type="ECO:0000313" key="14">
    <source>
        <dbReference type="EMBL" id="KAF6032595.1"/>
    </source>
</evidence>
<evidence type="ECO:0000256" key="9">
    <source>
        <dbReference type="ARBA" id="ARBA00068726"/>
    </source>
</evidence>
<keyword evidence="6 11" id="KW-0175">Coiled coil</keyword>
<evidence type="ECO:0000256" key="12">
    <source>
        <dbReference type="SAM" id="MobiDB-lite"/>
    </source>
</evidence>
<keyword evidence="5" id="KW-0694">RNA-binding</keyword>
<keyword evidence="7" id="KW-0866">Nonsense-mediated mRNA decay</keyword>
<feature type="compositionally biased region" description="Basic and acidic residues" evidence="12">
    <location>
        <begin position="435"/>
        <end position="450"/>
    </location>
</feature>
<feature type="domain" description="MIF4G" evidence="13">
    <location>
        <begin position="710"/>
        <end position="924"/>
    </location>
</feature>
<keyword evidence="2" id="KW-0963">Cytoplasm</keyword>
<gene>
    <name evidence="14" type="ORF">EB796_009196</name>
</gene>
<comment type="subcellular location">
    <subcellularLocation>
        <location evidence="1">Cytoplasm</location>
        <location evidence="1">Perinuclear region</location>
    </subcellularLocation>
</comment>
<feature type="compositionally biased region" description="Basic and acidic residues" evidence="12">
    <location>
        <begin position="1024"/>
        <end position="1034"/>
    </location>
</feature>
<evidence type="ECO:0000256" key="6">
    <source>
        <dbReference type="ARBA" id="ARBA00023054"/>
    </source>
</evidence>
<dbReference type="FunFam" id="1.25.40.180:FF:000015">
    <property type="entry name" value="regulator of nonsense transcripts 2 isoform X1"/>
    <property type="match status" value="1"/>
</dbReference>
<feature type="domain" description="MIF4G" evidence="13">
    <location>
        <begin position="111"/>
        <end position="314"/>
    </location>
</feature>
<dbReference type="Proteomes" id="UP000593567">
    <property type="component" value="Unassembled WGS sequence"/>
</dbReference>
<protein>
    <recommendedName>
        <fullName evidence="9">Regulator of nonsense transcripts 2</fullName>
    </recommendedName>
    <alternativeName>
        <fullName evidence="10">Up-frameshift suppressor 2 homolog</fullName>
    </alternativeName>
</protein>
<evidence type="ECO:0000256" key="8">
    <source>
        <dbReference type="ARBA" id="ARBA00059351"/>
    </source>
</evidence>
<dbReference type="Pfam" id="PF02854">
    <property type="entry name" value="MIF4G"/>
    <property type="match status" value="3"/>
</dbReference>
<dbReference type="GO" id="GO:0005829">
    <property type="term" value="C:cytosol"/>
    <property type="evidence" value="ECO:0007669"/>
    <property type="project" value="UniProtKB-ARBA"/>
</dbReference>
<dbReference type="SUPFAM" id="SSF48371">
    <property type="entry name" value="ARM repeat"/>
    <property type="match status" value="3"/>
</dbReference>
<dbReference type="AlphaFoldDB" id="A0A7J7K332"/>
<evidence type="ECO:0000256" key="5">
    <source>
        <dbReference type="ARBA" id="ARBA00022884"/>
    </source>
</evidence>
<evidence type="ECO:0000313" key="15">
    <source>
        <dbReference type="Proteomes" id="UP000593567"/>
    </source>
</evidence>
<name>A0A7J7K332_BUGNE</name>
<feature type="compositionally biased region" description="Basic and acidic residues" evidence="12">
    <location>
        <begin position="53"/>
        <end position="62"/>
    </location>
</feature>
<dbReference type="GO" id="GO:0003723">
    <property type="term" value="F:RNA binding"/>
    <property type="evidence" value="ECO:0007669"/>
    <property type="project" value="UniProtKB-KW"/>
</dbReference>
<evidence type="ECO:0000256" key="2">
    <source>
        <dbReference type="ARBA" id="ARBA00022490"/>
    </source>
</evidence>
<dbReference type="EMBL" id="VXIV02001497">
    <property type="protein sequence ID" value="KAF6032595.1"/>
    <property type="molecule type" value="Genomic_DNA"/>
</dbReference>
<dbReference type="OrthoDB" id="27832at2759"/>
<evidence type="ECO:0000256" key="4">
    <source>
        <dbReference type="ARBA" id="ARBA00022737"/>
    </source>
</evidence>
<keyword evidence="15" id="KW-1185">Reference proteome</keyword>
<comment type="function">
    <text evidence="8">Involved in nonsense-mediated decay (NMD) of mRNAs containing premature stop codons by associating with the nuclear exon junction complex (EJC). Recruited by UPF3B associated with the EJC core at the cytoplasmic side of the nuclear envelope and the subsequent formation of an UPF1-UPF2-UPF3 surveillance complex (including UPF1 bound to release factors at the stalled ribosome) is believed to activate NMD. In cooperation with UPF3B stimulates both ATPase and RNA helicase activities of UPF1. Binds spliced mRNA.</text>
</comment>
<dbReference type="SMART" id="SM00543">
    <property type="entry name" value="MIF4G"/>
    <property type="match status" value="3"/>
</dbReference>
<feature type="region of interest" description="Disordered" evidence="12">
    <location>
        <begin position="1185"/>
        <end position="1211"/>
    </location>
</feature>
<dbReference type="FunFam" id="1.25.40.180:FF:000014">
    <property type="entry name" value="Putative regulator of nonsense transcripts 2"/>
    <property type="match status" value="1"/>
</dbReference>
<dbReference type="Pfam" id="PF04050">
    <property type="entry name" value="Upf2"/>
    <property type="match status" value="1"/>
</dbReference>
<keyword evidence="3" id="KW-0597">Phosphoprotein</keyword>
<evidence type="ECO:0000256" key="7">
    <source>
        <dbReference type="ARBA" id="ARBA00023161"/>
    </source>
</evidence>
<feature type="region of interest" description="Disordered" evidence="12">
    <location>
        <begin position="427"/>
        <end position="450"/>
    </location>
</feature>
<feature type="compositionally biased region" description="Basic and acidic residues" evidence="12">
    <location>
        <begin position="33"/>
        <end position="45"/>
    </location>
</feature>
<evidence type="ECO:0000259" key="13">
    <source>
        <dbReference type="SMART" id="SM00543"/>
    </source>
</evidence>
<dbReference type="InterPro" id="IPR007193">
    <property type="entry name" value="Upf2/Nmd2_C"/>
</dbReference>
<evidence type="ECO:0000256" key="10">
    <source>
        <dbReference type="ARBA" id="ARBA00080859"/>
    </source>
</evidence>
<accession>A0A7J7K332</accession>
<dbReference type="FunFam" id="1.25.40.180:FF:000023">
    <property type="entry name" value="regulator of nonsense transcripts 2 isoform X1"/>
    <property type="match status" value="1"/>
</dbReference>
<organism evidence="14 15">
    <name type="scientific">Bugula neritina</name>
    <name type="common">Brown bryozoan</name>
    <name type="synonym">Sertularia neritina</name>
    <dbReference type="NCBI Taxonomy" id="10212"/>
    <lineage>
        <taxon>Eukaryota</taxon>
        <taxon>Metazoa</taxon>
        <taxon>Spiralia</taxon>
        <taxon>Lophotrochozoa</taxon>
        <taxon>Bryozoa</taxon>
        <taxon>Gymnolaemata</taxon>
        <taxon>Cheilostomatida</taxon>
        <taxon>Flustrina</taxon>
        <taxon>Buguloidea</taxon>
        <taxon>Bugulidae</taxon>
        <taxon>Bugula</taxon>
    </lineage>
</organism>
<feature type="region of interest" description="Disordered" evidence="12">
    <location>
        <begin position="974"/>
        <end position="1044"/>
    </location>
</feature>
<feature type="compositionally biased region" description="Polar residues" evidence="12">
    <location>
        <begin position="989"/>
        <end position="1014"/>
    </location>
</feature>
<evidence type="ECO:0000256" key="3">
    <source>
        <dbReference type="ARBA" id="ARBA00022553"/>
    </source>
</evidence>
<keyword evidence="4" id="KW-0677">Repeat</keyword>
<dbReference type="GO" id="GO:0000184">
    <property type="term" value="P:nuclear-transcribed mRNA catabolic process, nonsense-mediated decay"/>
    <property type="evidence" value="ECO:0007669"/>
    <property type="project" value="UniProtKB-KW"/>
</dbReference>
<feature type="compositionally biased region" description="Basic and acidic residues" evidence="12">
    <location>
        <begin position="1"/>
        <end position="22"/>
    </location>
</feature>
<dbReference type="PANTHER" id="PTHR12839:SF7">
    <property type="entry name" value="REGULATOR OF NONSENSE TRANSCRIPTS 2"/>
    <property type="match status" value="1"/>
</dbReference>
<dbReference type="InterPro" id="IPR016024">
    <property type="entry name" value="ARM-type_fold"/>
</dbReference>
<comment type="caution">
    <text evidence="14">The sequence shown here is derived from an EMBL/GenBank/DDBJ whole genome shotgun (WGS) entry which is preliminary data.</text>
</comment>
<dbReference type="GO" id="GO:0048471">
    <property type="term" value="C:perinuclear region of cytoplasm"/>
    <property type="evidence" value="ECO:0007669"/>
    <property type="project" value="UniProtKB-SubCell"/>
</dbReference>
<feature type="coiled-coil region" evidence="11">
    <location>
        <begin position="1144"/>
        <end position="1171"/>
    </location>
</feature>
<dbReference type="InterPro" id="IPR003890">
    <property type="entry name" value="MIF4G-like_typ-3"/>
</dbReference>
<dbReference type="GO" id="GO:0035145">
    <property type="term" value="C:exon-exon junction complex"/>
    <property type="evidence" value="ECO:0007669"/>
    <property type="project" value="TreeGrafter"/>
</dbReference>
<dbReference type="Gene3D" id="1.25.40.180">
    <property type="match status" value="3"/>
</dbReference>
<evidence type="ECO:0000256" key="1">
    <source>
        <dbReference type="ARBA" id="ARBA00004556"/>
    </source>
</evidence>